<sequence>MHHPTTTPNAGAAIPIEGTHNFRSTEGYPGTAGSIRPRGLFRSDALHRVSAAGKHQFTEQGIVRVIDLRSDAELAQAPTVFSAADVETIHHPIFTDATPPLDGGSLSLGSLYRHIVTERADRLAAAVQLIADAPAGGVLVHCTAGKDRTGLVVAAALAAVGVPREQIVADYAASAENLAGEWADAMLAGAAAQFGSLDADIQELITGSPATVMAETLDFVEQRLGGFTELLEMNGVDAAGLDRLRSRLIGPAPTPSLAH</sequence>
<dbReference type="Proteomes" id="UP001645859">
    <property type="component" value="Unassembled WGS sequence"/>
</dbReference>
<evidence type="ECO:0000256" key="1">
    <source>
        <dbReference type="ARBA" id="ARBA00009580"/>
    </source>
</evidence>
<feature type="domain" description="Tyrosine specific protein phosphatases" evidence="3">
    <location>
        <begin position="121"/>
        <end position="168"/>
    </location>
</feature>
<evidence type="ECO:0000256" key="2">
    <source>
        <dbReference type="SAM" id="MobiDB-lite"/>
    </source>
</evidence>
<keyword evidence="5" id="KW-1185">Reference proteome</keyword>
<evidence type="ECO:0000313" key="5">
    <source>
        <dbReference type="Proteomes" id="UP001645859"/>
    </source>
</evidence>
<dbReference type="RefSeq" id="WP_202345620.1">
    <property type="nucleotide sequence ID" value="NZ_BAAAPI010000012.1"/>
</dbReference>
<dbReference type="SUPFAM" id="SSF52799">
    <property type="entry name" value="(Phosphotyrosine protein) phosphatases II"/>
    <property type="match status" value="1"/>
</dbReference>
<feature type="region of interest" description="Disordered" evidence="2">
    <location>
        <begin position="1"/>
        <end position="30"/>
    </location>
</feature>
<evidence type="ECO:0000259" key="3">
    <source>
        <dbReference type="PROSITE" id="PS50056"/>
    </source>
</evidence>
<gene>
    <name evidence="4" type="ORF">D3230_13840</name>
</gene>
<comment type="caution">
    <text evidence="4">The sequence shown here is derived from an EMBL/GenBank/DDBJ whole genome shotgun (WGS) entry which is preliminary data.</text>
</comment>
<evidence type="ECO:0000313" key="4">
    <source>
        <dbReference type="EMBL" id="MBL3680361.1"/>
    </source>
</evidence>
<dbReference type="Pfam" id="PF13350">
    <property type="entry name" value="Y_phosphatase3"/>
    <property type="match status" value="1"/>
</dbReference>
<dbReference type="PROSITE" id="PS50056">
    <property type="entry name" value="TYR_PHOSPHATASE_2"/>
    <property type="match status" value="1"/>
</dbReference>
<dbReference type="InterPro" id="IPR000387">
    <property type="entry name" value="Tyr_Pase_dom"/>
</dbReference>
<dbReference type="PANTHER" id="PTHR31126:SF1">
    <property type="entry name" value="TYROSINE SPECIFIC PROTEIN PHOSPHATASES DOMAIN-CONTAINING PROTEIN"/>
    <property type="match status" value="1"/>
</dbReference>
<proteinExistence type="inferred from homology"/>
<dbReference type="PANTHER" id="PTHR31126">
    <property type="entry name" value="TYROSINE-PROTEIN PHOSPHATASE"/>
    <property type="match status" value="1"/>
</dbReference>
<dbReference type="InterPro" id="IPR029021">
    <property type="entry name" value="Prot-tyrosine_phosphatase-like"/>
</dbReference>
<name>A0ABS1SIZ9_9MICO</name>
<dbReference type="Gene3D" id="3.90.190.10">
    <property type="entry name" value="Protein tyrosine phosphatase superfamily"/>
    <property type="match status" value="1"/>
</dbReference>
<protein>
    <submittedName>
        <fullName evidence="4">Tyrosine-protein phosphatase</fullName>
    </submittedName>
</protein>
<dbReference type="InterPro" id="IPR016130">
    <property type="entry name" value="Tyr_Pase_AS"/>
</dbReference>
<accession>A0ABS1SIZ9</accession>
<dbReference type="InterPro" id="IPR026893">
    <property type="entry name" value="Tyr/Ser_Pase_IphP-type"/>
</dbReference>
<comment type="similarity">
    <text evidence="1">Belongs to the protein-tyrosine phosphatase family.</text>
</comment>
<organism evidence="4 5">
    <name type="scientific">Leucobacter chromiireducens subsp. solipictus</name>
    <dbReference type="NCBI Taxonomy" id="398235"/>
    <lineage>
        <taxon>Bacteria</taxon>
        <taxon>Bacillati</taxon>
        <taxon>Actinomycetota</taxon>
        <taxon>Actinomycetes</taxon>
        <taxon>Micrococcales</taxon>
        <taxon>Microbacteriaceae</taxon>
        <taxon>Leucobacter</taxon>
    </lineage>
</organism>
<reference evidence="4 5" key="1">
    <citation type="submission" date="2018-09" db="EMBL/GenBank/DDBJ databases">
        <title>Comparative genomics of Leucobacter spp.</title>
        <authorList>
            <person name="Reis A.C."/>
            <person name="Kolvenbach B.A."/>
            <person name="Corvini P.F.X."/>
            <person name="Nunes O.C."/>
        </authorList>
    </citation>
    <scope>NUCLEOTIDE SEQUENCE [LARGE SCALE GENOMIC DNA]</scope>
    <source>
        <strain evidence="4 5">TAN 31504</strain>
    </source>
</reference>
<dbReference type="EMBL" id="QYAC01000007">
    <property type="protein sequence ID" value="MBL3680361.1"/>
    <property type="molecule type" value="Genomic_DNA"/>
</dbReference>
<dbReference type="PROSITE" id="PS00383">
    <property type="entry name" value="TYR_PHOSPHATASE_1"/>
    <property type="match status" value="1"/>
</dbReference>